<comment type="caution">
    <text evidence="3">The sequence shown here is derived from an EMBL/GenBank/DDBJ whole genome shotgun (WGS) entry which is preliminary data.</text>
</comment>
<dbReference type="InterPro" id="IPR025877">
    <property type="entry name" value="MobA-like_NTP_Trfase"/>
</dbReference>
<dbReference type="Proteomes" id="UP000528964">
    <property type="component" value="Unassembled WGS sequence"/>
</dbReference>
<evidence type="ECO:0000259" key="2">
    <source>
        <dbReference type="SMART" id="SM00852"/>
    </source>
</evidence>
<accession>A0A7W6D0I4</accession>
<name>A0A7W6D0I4_9HYPH</name>
<dbReference type="Pfam" id="PF12804">
    <property type="entry name" value="NTP_transf_3"/>
    <property type="match status" value="1"/>
</dbReference>
<dbReference type="SMART" id="SM00852">
    <property type="entry name" value="MoCF_biosynth"/>
    <property type="match status" value="1"/>
</dbReference>
<dbReference type="AlphaFoldDB" id="A0A7W6D0I4"/>
<dbReference type="InterPro" id="IPR036425">
    <property type="entry name" value="MoaB/Mog-like_dom_sf"/>
</dbReference>
<dbReference type="PANTHER" id="PTHR43777:SF1">
    <property type="entry name" value="MOLYBDENUM COFACTOR CYTIDYLYLTRANSFERASE"/>
    <property type="match status" value="1"/>
</dbReference>
<sequence length="536" mass="55882">MKFGPVSVSRAQGCVAAHAIRLPGYVLRKGARITAADVTALEQGGVREVVVAEMAADDVAEDAAAQRVAAALLGPGLRADPAFTGRANIFADRAGLLLVDRAGVDALNDIDEAVTLATLDEHALVPQGAMAATVKIIPFAAPEDLVARAEALARARGPLVRLAPFEVRRVAAISTLLPGLEPKVVEKTMTVLQRRLAAAGAKLVAERRVPHDERSLVRSLRELALERPEIIIVFGASAITDRRDVIPAALEAAGGEIRRLGMPVDPGNLLLLGDLAGVPVLGAPGCARSPRENGFDWVLNRLLAKLPLSGRDISRMGVGGLLMEIPARPQPRQERDLPRAPSVAAVVLAAGRSTRMGGPNKLLETVQGRPLVRHAVEAALAAGLGEVLVVTGHQRAAVEAALSGLPVRFVPNPSFAEGLSTSLRAGLEALPAKADGALVLLGDMPLVKPALLARLVAAFDPAGGAHVVAPVRDGRRGNPVLWGRRFFPALCAIEGDAGGRHLLAEQTETAREVEADDGALIDVDTPEALAAIRALG</sequence>
<organism evidence="3 4">
    <name type="scientific">Hansschlegelia beijingensis</name>
    <dbReference type="NCBI Taxonomy" id="1133344"/>
    <lineage>
        <taxon>Bacteria</taxon>
        <taxon>Pseudomonadati</taxon>
        <taxon>Pseudomonadota</taxon>
        <taxon>Alphaproteobacteria</taxon>
        <taxon>Hyphomicrobiales</taxon>
        <taxon>Methylopilaceae</taxon>
        <taxon>Hansschlegelia</taxon>
    </lineage>
</organism>
<gene>
    <name evidence="3" type="ORF">GGR24_002417</name>
</gene>
<dbReference type="EC" id="2.7.7.76" evidence="3"/>
<dbReference type="Pfam" id="PF00994">
    <property type="entry name" value="MoCF_biosynth"/>
    <property type="match status" value="1"/>
</dbReference>
<keyword evidence="1" id="KW-0460">Magnesium</keyword>
<evidence type="ECO:0000313" key="4">
    <source>
        <dbReference type="Proteomes" id="UP000528964"/>
    </source>
</evidence>
<protein>
    <submittedName>
        <fullName evidence="3">Molybdenum cofactor cytidylyltransferase</fullName>
        <ecNumber evidence="3">2.7.7.76</ecNumber>
    </submittedName>
</protein>
<dbReference type="InterPro" id="IPR001453">
    <property type="entry name" value="MoaB/Mog_dom"/>
</dbReference>
<dbReference type="Gene3D" id="3.40.980.10">
    <property type="entry name" value="MoaB/Mog-like domain"/>
    <property type="match status" value="1"/>
</dbReference>
<dbReference type="RefSeq" id="WP_183395590.1">
    <property type="nucleotide sequence ID" value="NZ_JACIDR010000003.1"/>
</dbReference>
<reference evidence="3 4" key="1">
    <citation type="submission" date="2020-08" db="EMBL/GenBank/DDBJ databases">
        <title>Genomic Encyclopedia of Type Strains, Phase IV (KMG-IV): sequencing the most valuable type-strain genomes for metagenomic binning, comparative biology and taxonomic classification.</title>
        <authorList>
            <person name="Goeker M."/>
        </authorList>
    </citation>
    <scope>NUCLEOTIDE SEQUENCE [LARGE SCALE GENOMIC DNA]</scope>
    <source>
        <strain evidence="3 4">DSM 25481</strain>
    </source>
</reference>
<dbReference type="GO" id="GO:0061602">
    <property type="term" value="F:molybdenum cofactor cytidylyltransferase activity"/>
    <property type="evidence" value="ECO:0007669"/>
    <property type="project" value="UniProtKB-EC"/>
</dbReference>
<dbReference type="SUPFAM" id="SSF53448">
    <property type="entry name" value="Nucleotide-diphospho-sugar transferases"/>
    <property type="match status" value="1"/>
</dbReference>
<keyword evidence="4" id="KW-1185">Reference proteome</keyword>
<dbReference type="InterPro" id="IPR029044">
    <property type="entry name" value="Nucleotide-diphossugar_trans"/>
</dbReference>
<proteinExistence type="predicted"/>
<evidence type="ECO:0000256" key="1">
    <source>
        <dbReference type="ARBA" id="ARBA00022842"/>
    </source>
</evidence>
<dbReference type="SUPFAM" id="SSF53218">
    <property type="entry name" value="Molybdenum cofactor biosynthesis proteins"/>
    <property type="match status" value="1"/>
</dbReference>
<dbReference type="Gene3D" id="3.90.550.10">
    <property type="entry name" value="Spore Coat Polysaccharide Biosynthesis Protein SpsA, Chain A"/>
    <property type="match status" value="1"/>
</dbReference>
<dbReference type="EMBL" id="JACIDR010000003">
    <property type="protein sequence ID" value="MBB3973747.1"/>
    <property type="molecule type" value="Genomic_DNA"/>
</dbReference>
<dbReference type="CDD" id="cd03522">
    <property type="entry name" value="MoeA_like"/>
    <property type="match status" value="1"/>
</dbReference>
<feature type="domain" description="MoaB/Mog" evidence="2">
    <location>
        <begin position="171"/>
        <end position="304"/>
    </location>
</feature>
<keyword evidence="3" id="KW-0548">Nucleotidyltransferase</keyword>
<evidence type="ECO:0000313" key="3">
    <source>
        <dbReference type="EMBL" id="MBB3973747.1"/>
    </source>
</evidence>
<dbReference type="PIRSF" id="PIRSF036626">
    <property type="entry name" value="MPTBd_MobAlike"/>
    <property type="match status" value="1"/>
</dbReference>
<keyword evidence="3" id="KW-0808">Transferase</keyword>
<dbReference type="CDD" id="cd04182">
    <property type="entry name" value="GT_2_like_f"/>
    <property type="match status" value="1"/>
</dbReference>
<dbReference type="PANTHER" id="PTHR43777">
    <property type="entry name" value="MOLYBDENUM COFACTOR CYTIDYLYLTRANSFERASE"/>
    <property type="match status" value="1"/>
</dbReference>
<dbReference type="InterPro" id="IPR012184">
    <property type="entry name" value="Bifunc_Mopterin-bd"/>
</dbReference>